<evidence type="ECO:0000313" key="3">
    <source>
        <dbReference type="Proteomes" id="UP000585614"/>
    </source>
</evidence>
<organism evidence="2 3">
    <name type="scientific">Rhinolophus ferrumequinum</name>
    <name type="common">Greater horseshoe bat</name>
    <dbReference type="NCBI Taxonomy" id="59479"/>
    <lineage>
        <taxon>Eukaryota</taxon>
        <taxon>Metazoa</taxon>
        <taxon>Chordata</taxon>
        <taxon>Craniata</taxon>
        <taxon>Vertebrata</taxon>
        <taxon>Euteleostomi</taxon>
        <taxon>Mammalia</taxon>
        <taxon>Eutheria</taxon>
        <taxon>Laurasiatheria</taxon>
        <taxon>Chiroptera</taxon>
        <taxon>Yinpterochiroptera</taxon>
        <taxon>Rhinolophoidea</taxon>
        <taxon>Rhinolophidae</taxon>
        <taxon>Rhinolophinae</taxon>
        <taxon>Rhinolophus</taxon>
    </lineage>
</organism>
<gene>
    <name evidence="2" type="ORF">mRhiFer1_008412</name>
</gene>
<comment type="caution">
    <text evidence="2">The sequence shown here is derived from an EMBL/GenBank/DDBJ whole genome shotgun (WGS) entry which is preliminary data.</text>
</comment>
<evidence type="ECO:0000313" key="2">
    <source>
        <dbReference type="EMBL" id="KAF6323440.1"/>
    </source>
</evidence>
<protein>
    <submittedName>
        <fullName evidence="2">Uncharacterized protein</fullName>
    </submittedName>
</protein>
<dbReference type="EMBL" id="JACAGC010000013">
    <property type="protein sequence ID" value="KAF6323440.1"/>
    <property type="molecule type" value="Genomic_DNA"/>
</dbReference>
<proteinExistence type="predicted"/>
<reference evidence="2 3" key="1">
    <citation type="journal article" date="2020" name="Nature">
        <title>Six reference-quality genomes reveal evolution of bat adaptations.</title>
        <authorList>
            <person name="Jebb D."/>
            <person name="Huang Z."/>
            <person name="Pippel M."/>
            <person name="Hughes G.M."/>
            <person name="Lavrichenko K."/>
            <person name="Devanna P."/>
            <person name="Winkler S."/>
            <person name="Jermiin L.S."/>
            <person name="Skirmuntt E.C."/>
            <person name="Katzourakis A."/>
            <person name="Burkitt-Gray L."/>
            <person name="Ray D.A."/>
            <person name="Sullivan K.A.M."/>
            <person name="Roscito J.G."/>
            <person name="Kirilenko B.M."/>
            <person name="Davalos L.M."/>
            <person name="Corthals A.P."/>
            <person name="Power M.L."/>
            <person name="Jones G."/>
            <person name="Ransome R.D."/>
            <person name="Dechmann D.K.N."/>
            <person name="Locatelli A.G."/>
            <person name="Puechmaille S.J."/>
            <person name="Fedrigo O."/>
            <person name="Jarvis E.D."/>
            <person name="Hiller M."/>
            <person name="Vernes S.C."/>
            <person name="Myers E.W."/>
            <person name="Teeling E.C."/>
        </authorList>
    </citation>
    <scope>NUCLEOTIDE SEQUENCE [LARGE SCALE GENOMIC DNA]</scope>
    <source>
        <strain evidence="2">MRhiFer1</strain>
        <tissue evidence="2">Lung</tissue>
    </source>
</reference>
<dbReference type="AlphaFoldDB" id="A0A7J7VEJ6"/>
<sequence length="208" mass="22336">MKRPCAAFATKNKDLGMTRSQVAVLGQLQAVCVLQASVRAGDKSFSRQMVLTVPGRAERFSMGSKHPTRPEWGCSPAGAAAPRSTRQDSGRRCTGAGLTPGLPVQPARRGLPGQPFLPASPSSPAEYCARPHTARPQVAASPRPHVMLIGVCYSAEAASSRKAMRTKHRRGNNPISFLLTIDDLLRKGNFYTFLAKAPHIDLCVSTVM</sequence>
<evidence type="ECO:0000256" key="1">
    <source>
        <dbReference type="SAM" id="MobiDB-lite"/>
    </source>
</evidence>
<accession>A0A7J7VEJ6</accession>
<feature type="region of interest" description="Disordered" evidence="1">
    <location>
        <begin position="60"/>
        <end position="116"/>
    </location>
</feature>
<dbReference type="Proteomes" id="UP000585614">
    <property type="component" value="Unassembled WGS sequence"/>
</dbReference>
<name>A0A7J7VEJ6_RHIFE</name>